<dbReference type="InterPro" id="IPR027640">
    <property type="entry name" value="Kinesin-like_fam"/>
</dbReference>
<dbReference type="GO" id="GO:0008017">
    <property type="term" value="F:microtubule binding"/>
    <property type="evidence" value="ECO:0007669"/>
    <property type="project" value="InterPro"/>
</dbReference>
<evidence type="ECO:0000256" key="2">
    <source>
        <dbReference type="SAM" id="Coils"/>
    </source>
</evidence>
<dbReference type="GO" id="GO:0003777">
    <property type="term" value="F:microtubule motor activity"/>
    <property type="evidence" value="ECO:0007669"/>
    <property type="project" value="InterPro"/>
</dbReference>
<feature type="domain" description="Kinesin motor" evidence="3">
    <location>
        <begin position="37"/>
        <end position="149"/>
    </location>
</feature>
<sequence length="278" mass="29994">MTPTTGGLNAKKAATAVVAAKKISNAAANKAKAPLKASEVYVRIRPVVRDGSGHDQDGEAVAKSLDGWGDTSVTLNTAYLFSDGQCEYAFPKHVLYPEVAQEDVFEKSNAGESVRSFVTGENDTIFLAYGQTGTGKTHTIFGIEESLRGCKFRLGISAVEFYNGRVLDLVNPGSQVLISETHTCIGHTLVPLSSTSDIFPVVSTVISNRKLKAHVVKRGKGKDLAKTLNKARKDVEEAEKAVENLAEPGTPAAKFNYKKKAKLKQAKHMLEFIELLRG</sequence>
<dbReference type="EMBL" id="BLQM01000419">
    <property type="protein sequence ID" value="GMH88883.1"/>
    <property type="molecule type" value="Genomic_DNA"/>
</dbReference>
<dbReference type="GO" id="GO:0007018">
    <property type="term" value="P:microtubule-based movement"/>
    <property type="evidence" value="ECO:0007669"/>
    <property type="project" value="InterPro"/>
</dbReference>
<dbReference type="InterPro" id="IPR027417">
    <property type="entry name" value="P-loop_NTPase"/>
</dbReference>
<dbReference type="PANTHER" id="PTHR47972">
    <property type="entry name" value="KINESIN-LIKE PROTEIN KLP-3"/>
    <property type="match status" value="1"/>
</dbReference>
<reference evidence="5" key="1">
    <citation type="journal article" date="2023" name="Commun. Biol.">
        <title>Genome analysis of Parmales, the sister group of diatoms, reveals the evolutionary specialization of diatoms from phago-mixotrophs to photoautotrophs.</title>
        <authorList>
            <person name="Ban H."/>
            <person name="Sato S."/>
            <person name="Yoshikawa S."/>
            <person name="Yamada K."/>
            <person name="Nakamura Y."/>
            <person name="Ichinomiya M."/>
            <person name="Sato N."/>
            <person name="Blanc-Mathieu R."/>
            <person name="Endo H."/>
            <person name="Kuwata A."/>
            <person name="Ogata H."/>
        </authorList>
    </citation>
    <scope>NUCLEOTIDE SEQUENCE [LARGE SCALE GENOMIC DNA]</scope>
</reference>
<feature type="coiled-coil region" evidence="2">
    <location>
        <begin position="221"/>
        <end position="248"/>
    </location>
</feature>
<evidence type="ECO:0000256" key="1">
    <source>
        <dbReference type="PROSITE-ProRule" id="PRU00283"/>
    </source>
</evidence>
<dbReference type="Proteomes" id="UP001162640">
    <property type="component" value="Unassembled WGS sequence"/>
</dbReference>
<dbReference type="PROSITE" id="PS50067">
    <property type="entry name" value="KINESIN_MOTOR_2"/>
    <property type="match status" value="1"/>
</dbReference>
<evidence type="ECO:0000259" key="3">
    <source>
        <dbReference type="PROSITE" id="PS50067"/>
    </source>
</evidence>
<protein>
    <recommendedName>
        <fullName evidence="3">Kinesin motor domain-containing protein</fullName>
    </recommendedName>
</protein>
<feature type="binding site" evidence="1">
    <location>
        <begin position="130"/>
        <end position="137"/>
    </location>
    <ligand>
        <name>ATP</name>
        <dbReference type="ChEBI" id="CHEBI:30616"/>
    </ligand>
</feature>
<organism evidence="4 5">
    <name type="scientific">Triparma laevis f. inornata</name>
    <dbReference type="NCBI Taxonomy" id="1714386"/>
    <lineage>
        <taxon>Eukaryota</taxon>
        <taxon>Sar</taxon>
        <taxon>Stramenopiles</taxon>
        <taxon>Ochrophyta</taxon>
        <taxon>Bolidophyceae</taxon>
        <taxon>Parmales</taxon>
        <taxon>Triparmaceae</taxon>
        <taxon>Triparma</taxon>
    </lineage>
</organism>
<gene>
    <name evidence="4" type="ORF">TL16_g11291</name>
</gene>
<keyword evidence="2" id="KW-0175">Coiled coil</keyword>
<name>A0A9W7BLM1_9STRA</name>
<keyword evidence="1" id="KW-0547">Nucleotide-binding</keyword>
<dbReference type="InterPro" id="IPR036961">
    <property type="entry name" value="Kinesin_motor_dom_sf"/>
</dbReference>
<dbReference type="Gene3D" id="3.40.850.10">
    <property type="entry name" value="Kinesin motor domain"/>
    <property type="match status" value="1"/>
</dbReference>
<dbReference type="Pfam" id="PF00225">
    <property type="entry name" value="Kinesin"/>
    <property type="match status" value="1"/>
</dbReference>
<accession>A0A9W7BLM1</accession>
<evidence type="ECO:0000313" key="5">
    <source>
        <dbReference type="Proteomes" id="UP001162640"/>
    </source>
</evidence>
<comment type="caution">
    <text evidence="4">The sequence shown here is derived from an EMBL/GenBank/DDBJ whole genome shotgun (WGS) entry which is preliminary data.</text>
</comment>
<keyword evidence="1" id="KW-0067">ATP-binding</keyword>
<dbReference type="AlphaFoldDB" id="A0A9W7BLM1"/>
<evidence type="ECO:0000313" key="4">
    <source>
        <dbReference type="EMBL" id="GMH88883.1"/>
    </source>
</evidence>
<proteinExistence type="inferred from homology"/>
<keyword evidence="1" id="KW-0505">Motor protein</keyword>
<dbReference type="SUPFAM" id="SSF52540">
    <property type="entry name" value="P-loop containing nucleoside triphosphate hydrolases"/>
    <property type="match status" value="1"/>
</dbReference>
<dbReference type="SMART" id="SM00129">
    <property type="entry name" value="KISc"/>
    <property type="match status" value="1"/>
</dbReference>
<comment type="similarity">
    <text evidence="1">Belongs to the TRAFAC class myosin-kinesin ATPase superfamily. Kinesin family.</text>
</comment>
<dbReference type="GO" id="GO:0005524">
    <property type="term" value="F:ATP binding"/>
    <property type="evidence" value="ECO:0007669"/>
    <property type="project" value="UniProtKB-UniRule"/>
</dbReference>
<dbReference type="InterPro" id="IPR001752">
    <property type="entry name" value="Kinesin_motor_dom"/>
</dbReference>